<keyword evidence="3" id="KW-1185">Reference proteome</keyword>
<evidence type="ECO:0000256" key="1">
    <source>
        <dbReference type="SAM" id="SignalP"/>
    </source>
</evidence>
<accession>A0A7W5B1Y8</accession>
<gene>
    <name evidence="2" type="ORF">FHS18_004859</name>
</gene>
<dbReference type="PROSITE" id="PS51257">
    <property type="entry name" value="PROKAR_LIPOPROTEIN"/>
    <property type="match status" value="1"/>
</dbReference>
<organism evidence="2 3">
    <name type="scientific">Paenibacillus phyllosphaerae</name>
    <dbReference type="NCBI Taxonomy" id="274593"/>
    <lineage>
        <taxon>Bacteria</taxon>
        <taxon>Bacillati</taxon>
        <taxon>Bacillota</taxon>
        <taxon>Bacilli</taxon>
        <taxon>Bacillales</taxon>
        <taxon>Paenibacillaceae</taxon>
        <taxon>Paenibacillus</taxon>
    </lineage>
</organism>
<feature type="signal peptide" evidence="1">
    <location>
        <begin position="1"/>
        <end position="19"/>
    </location>
</feature>
<dbReference type="AlphaFoldDB" id="A0A7W5B1Y8"/>
<comment type="caution">
    <text evidence="2">The sequence shown here is derived from an EMBL/GenBank/DDBJ whole genome shotgun (WGS) entry which is preliminary data.</text>
</comment>
<keyword evidence="1" id="KW-0732">Signal</keyword>
<dbReference type="Proteomes" id="UP000570361">
    <property type="component" value="Unassembled WGS sequence"/>
</dbReference>
<evidence type="ECO:0000313" key="3">
    <source>
        <dbReference type="Proteomes" id="UP000570361"/>
    </source>
</evidence>
<proteinExistence type="predicted"/>
<name>A0A7W5B1Y8_9BACL</name>
<protein>
    <submittedName>
        <fullName evidence="2">Uncharacterized protein</fullName>
    </submittedName>
</protein>
<feature type="chain" id="PRO_5031401764" evidence="1">
    <location>
        <begin position="20"/>
        <end position="209"/>
    </location>
</feature>
<dbReference type="RefSeq" id="WP_183602868.1">
    <property type="nucleotide sequence ID" value="NZ_JACHXK010000014.1"/>
</dbReference>
<dbReference type="EMBL" id="JACHXK010000014">
    <property type="protein sequence ID" value="MBB3112757.1"/>
    <property type="molecule type" value="Genomic_DNA"/>
</dbReference>
<reference evidence="2 3" key="1">
    <citation type="submission" date="2020-08" db="EMBL/GenBank/DDBJ databases">
        <title>Genomic Encyclopedia of Type Strains, Phase III (KMG-III): the genomes of soil and plant-associated and newly described type strains.</title>
        <authorList>
            <person name="Whitman W."/>
        </authorList>
    </citation>
    <scope>NUCLEOTIDE SEQUENCE [LARGE SCALE GENOMIC DNA]</scope>
    <source>
        <strain evidence="2 3">CECT 5862</strain>
    </source>
</reference>
<sequence>MRRMLGLLMILCLALTGCADEENQPEPDSKAESAKITLTPVDPFEGEAAKLKNFLGTMTGGFKLRYEGDGKPNATLNLDLWENGKKVGSFGSIMDVFFDPGDPDNREVEIIMSIDSVPAAAQGGVDSIKVGIVHDSGTGVSTFTRPVDPKLTARGLIHYSEPVTLTATGDVPVWGMHATSTNSIRSGDFTQEALSGMEWGMIATLRFDE</sequence>
<evidence type="ECO:0000313" key="2">
    <source>
        <dbReference type="EMBL" id="MBB3112757.1"/>
    </source>
</evidence>